<dbReference type="GO" id="GO:0010099">
    <property type="term" value="P:regulation of photomorphogenesis"/>
    <property type="evidence" value="ECO:0007669"/>
    <property type="project" value="InterPro"/>
</dbReference>
<sequence length="806" mass="88482">MPDSFANRFGEKVDLEVLPNKSGTIESSYHKHSLWMAHWARSSIGASPQNGQSGSPLKEIDDVGCSKGCGALPCELMKARVAERLMVGVSHGGASAENARQFSSNMWGVAHDVCQEVQCKNVDKMGSSFESSVMQKKVNLYAAKTVVSERYSVHKISDISMDSHKLSSTENLSSEWSHFPMFEINRKIDSILNPKRSAFVTSSEKIFVPKKSVKINMSTSNVMAFSSKEYQLHAHRVTDENRQCKSTRGMLCHLDNYTGLNSDHAGKRLKGHLSTEESCSCSKDETDSSVPSADNHRANNHIPNLKNSPHWSLKNSSAHLASKIENQAVEGSALEHKLGAYGVCKKQRQLEEVALHEPALRRESEIKPVQTTVTAKEGDSLQVQTTAVTNGHHVFANLLQGDQKNLNEHIVDSALNLTEFCKLPDATDNAVTMKSKDDALAQGKRTENRLSNNKRKGPCLFEMLTQPIKSHAKCSKDPTPSGKSYGNMASCLLEAQKQFSTKTDTLYSEAQHASKSTAGFASASIQKDSGYAASAKTEQFVTSSMKGVSSCGKGNEAVNTSAEHQNLYPAATCANNEDWSMSKTSSMNIDLVLFQISGMRNPIPNDLNEPPVCPDPSEKWLKRLQHDTSSSHVPCSKKSKVGDGPMAGGACTEFGEVFNCGSNSSDVIKHVENKLMCKGFIDQQSEEGSPMPAKSLNRWIGRWCRGGTPVFHGISNIERQEDKSDMPLDRLESQFPSIAAMAMMGRAMNKLRPCELQKRGPSVVWRTEVCKQRDQSDDKLDHKCIIAGELHTAAMEWGNSAPSLWS</sequence>
<reference evidence="2" key="3">
    <citation type="submission" date="2015-04" db="UniProtKB">
        <authorList>
            <consortium name="EnsemblPlants"/>
        </authorList>
    </citation>
    <scope>IDENTIFICATION</scope>
</reference>
<feature type="region of interest" description="Disordered" evidence="1">
    <location>
        <begin position="274"/>
        <end position="310"/>
    </location>
</feature>
<dbReference type="eggNOG" id="ENOG502QVXQ">
    <property type="taxonomic scope" value="Eukaryota"/>
</dbReference>
<proteinExistence type="predicted"/>
<protein>
    <submittedName>
        <fullName evidence="2">Uncharacterized protein</fullName>
    </submittedName>
</protein>
<evidence type="ECO:0000313" key="3">
    <source>
        <dbReference type="Proteomes" id="UP000032180"/>
    </source>
</evidence>
<reference evidence="3" key="2">
    <citation type="submission" date="2013-12" db="EMBL/GenBank/DDBJ databases">
        <authorList>
            <person name="Yu Y."/>
            <person name="Lee S."/>
            <person name="de Baynast K."/>
            <person name="Wissotski M."/>
            <person name="Liu L."/>
            <person name="Talag J."/>
            <person name="Goicoechea J."/>
            <person name="Angelova A."/>
            <person name="Jetty R."/>
            <person name="Kudrna D."/>
            <person name="Golser W."/>
            <person name="Rivera L."/>
            <person name="Zhang J."/>
            <person name="Wing R."/>
        </authorList>
    </citation>
    <scope>NUCLEOTIDE SEQUENCE</scope>
</reference>
<dbReference type="EnsemblPlants" id="LPERR01G23090.3">
    <property type="protein sequence ID" value="LPERR01G23090.3"/>
    <property type="gene ID" value="LPERR01G23090"/>
</dbReference>
<reference evidence="2 3" key="1">
    <citation type="submission" date="2012-08" db="EMBL/GenBank/DDBJ databases">
        <title>Oryza genome evolution.</title>
        <authorList>
            <person name="Wing R.A."/>
        </authorList>
    </citation>
    <scope>NUCLEOTIDE SEQUENCE</scope>
</reference>
<dbReference type="InterPro" id="IPR037476">
    <property type="entry name" value="PCH1"/>
</dbReference>
<name>A0A0D9V4A1_9ORYZ</name>
<dbReference type="PANTHER" id="PTHR36062:SF1">
    <property type="entry name" value="OS01G0687300 PROTEIN"/>
    <property type="match status" value="1"/>
</dbReference>
<dbReference type="Proteomes" id="UP000032180">
    <property type="component" value="Chromosome 1"/>
</dbReference>
<evidence type="ECO:0000256" key="1">
    <source>
        <dbReference type="SAM" id="MobiDB-lite"/>
    </source>
</evidence>
<feature type="compositionally biased region" description="Polar residues" evidence="1">
    <location>
        <begin position="301"/>
        <end position="310"/>
    </location>
</feature>
<dbReference type="PANTHER" id="PTHR36062">
    <property type="entry name" value="OS01G0687300 PROTEIN"/>
    <property type="match status" value="1"/>
</dbReference>
<accession>A0A0D9V4A1</accession>
<dbReference type="AlphaFoldDB" id="A0A0D9V4A1"/>
<organism evidence="2 3">
    <name type="scientific">Leersia perrieri</name>
    <dbReference type="NCBI Taxonomy" id="77586"/>
    <lineage>
        <taxon>Eukaryota</taxon>
        <taxon>Viridiplantae</taxon>
        <taxon>Streptophyta</taxon>
        <taxon>Embryophyta</taxon>
        <taxon>Tracheophyta</taxon>
        <taxon>Spermatophyta</taxon>
        <taxon>Magnoliopsida</taxon>
        <taxon>Liliopsida</taxon>
        <taxon>Poales</taxon>
        <taxon>Poaceae</taxon>
        <taxon>BOP clade</taxon>
        <taxon>Oryzoideae</taxon>
        <taxon>Oryzeae</taxon>
        <taxon>Oryzinae</taxon>
        <taxon>Leersia</taxon>
    </lineage>
</organism>
<evidence type="ECO:0000313" key="2">
    <source>
        <dbReference type="EnsemblPlants" id="LPERR01G23090.3"/>
    </source>
</evidence>
<dbReference type="Gramene" id="LPERR01G23090.3">
    <property type="protein sequence ID" value="LPERR01G23090.3"/>
    <property type="gene ID" value="LPERR01G23090"/>
</dbReference>
<keyword evidence="3" id="KW-1185">Reference proteome</keyword>